<feature type="compositionally biased region" description="Basic residues" evidence="3">
    <location>
        <begin position="243"/>
        <end position="261"/>
    </location>
</feature>
<keyword evidence="1 2" id="KW-0129">CBS domain</keyword>
<dbReference type="InterPro" id="IPR046342">
    <property type="entry name" value="CBS_dom_sf"/>
</dbReference>
<protein>
    <submittedName>
        <fullName evidence="5">CBS domain-containing protein</fullName>
    </submittedName>
</protein>
<dbReference type="PROSITE" id="PS51371">
    <property type="entry name" value="CBS"/>
    <property type="match status" value="1"/>
</dbReference>
<sequence length="320" mass="32393">MTSSVLALAGGAAFKETVRAMRSRGVGALPVPDGGGRATGIVGEADPLRAEEACGGAEQPPGAAVARVVTARDLATVPAVTVHADATVAGAARLMARHGVKQLPVVDEAGRLIGTRRGSTASARSGANPPGPRTGPARSGVHPPDSGADTPPSGANPPRTGVDSPPSAAAPTRPDPTRHGPVRSGSVRSGSGARPHRTDGPLRARPAHLSHTGHAPARKHLPGHSTAPARANVLGRIRPARPPPRRRAPRSRRTPARHRAPARGTPATPRGEAAFRCSARGMPASLPPRGRPVPASFPAAPRRTDPASPAAPLSRSSGPE</sequence>
<comment type="caution">
    <text evidence="5">The sequence shown here is derived from an EMBL/GenBank/DDBJ whole genome shotgun (WGS) entry which is preliminary data.</text>
</comment>
<dbReference type="Pfam" id="PF00571">
    <property type="entry name" value="CBS"/>
    <property type="match status" value="2"/>
</dbReference>
<dbReference type="RefSeq" id="WP_381744436.1">
    <property type="nucleotide sequence ID" value="NZ_JBHSDP010000029.1"/>
</dbReference>
<dbReference type="Proteomes" id="UP001595824">
    <property type="component" value="Unassembled WGS sequence"/>
</dbReference>
<evidence type="ECO:0000259" key="4">
    <source>
        <dbReference type="PROSITE" id="PS51371"/>
    </source>
</evidence>
<feature type="domain" description="CBS" evidence="4">
    <location>
        <begin position="75"/>
        <end position="114"/>
    </location>
</feature>
<feature type="compositionally biased region" description="Low complexity" evidence="3">
    <location>
        <begin position="306"/>
        <end position="320"/>
    </location>
</feature>
<evidence type="ECO:0000313" key="5">
    <source>
        <dbReference type="EMBL" id="MFC4333083.1"/>
    </source>
</evidence>
<dbReference type="PANTHER" id="PTHR43080">
    <property type="entry name" value="CBS DOMAIN-CONTAINING PROTEIN CBSX3, MITOCHONDRIAL"/>
    <property type="match status" value="1"/>
</dbReference>
<reference evidence="6" key="1">
    <citation type="journal article" date="2019" name="Int. J. Syst. Evol. Microbiol.">
        <title>The Global Catalogue of Microorganisms (GCM) 10K type strain sequencing project: providing services to taxonomists for standard genome sequencing and annotation.</title>
        <authorList>
            <consortium name="The Broad Institute Genomics Platform"/>
            <consortium name="The Broad Institute Genome Sequencing Center for Infectious Disease"/>
            <person name="Wu L."/>
            <person name="Ma J."/>
        </authorList>
    </citation>
    <scope>NUCLEOTIDE SEQUENCE [LARGE SCALE GENOMIC DNA]</scope>
    <source>
        <strain evidence="6">PCU 347</strain>
    </source>
</reference>
<dbReference type="Gene3D" id="3.10.580.10">
    <property type="entry name" value="CBS-domain"/>
    <property type="match status" value="1"/>
</dbReference>
<evidence type="ECO:0000313" key="6">
    <source>
        <dbReference type="Proteomes" id="UP001595824"/>
    </source>
</evidence>
<dbReference type="EMBL" id="JBHSDP010000029">
    <property type="protein sequence ID" value="MFC4333083.1"/>
    <property type="molecule type" value="Genomic_DNA"/>
</dbReference>
<accession>A0ABV8TRF8</accession>
<feature type="compositionally biased region" description="Low complexity" evidence="3">
    <location>
        <begin position="182"/>
        <end position="193"/>
    </location>
</feature>
<feature type="region of interest" description="Disordered" evidence="3">
    <location>
        <begin position="111"/>
        <end position="320"/>
    </location>
</feature>
<keyword evidence="6" id="KW-1185">Reference proteome</keyword>
<dbReference type="SUPFAM" id="SSF54631">
    <property type="entry name" value="CBS-domain pair"/>
    <property type="match status" value="1"/>
</dbReference>
<proteinExistence type="predicted"/>
<evidence type="ECO:0000256" key="2">
    <source>
        <dbReference type="PROSITE-ProRule" id="PRU00703"/>
    </source>
</evidence>
<dbReference type="InterPro" id="IPR000644">
    <property type="entry name" value="CBS_dom"/>
</dbReference>
<dbReference type="PANTHER" id="PTHR43080:SF29">
    <property type="entry name" value="OS02G0818000 PROTEIN"/>
    <property type="match status" value="1"/>
</dbReference>
<evidence type="ECO:0000256" key="1">
    <source>
        <dbReference type="ARBA" id="ARBA00023122"/>
    </source>
</evidence>
<evidence type="ECO:0000256" key="3">
    <source>
        <dbReference type="SAM" id="MobiDB-lite"/>
    </source>
</evidence>
<dbReference type="SMART" id="SM00116">
    <property type="entry name" value="CBS"/>
    <property type="match status" value="2"/>
</dbReference>
<gene>
    <name evidence="5" type="ORF">ACFPC0_36055</name>
</gene>
<dbReference type="InterPro" id="IPR051257">
    <property type="entry name" value="Diverse_CBS-Domain"/>
</dbReference>
<organism evidence="5 6">
    <name type="scientific">Streptomyces andamanensis</name>
    <dbReference type="NCBI Taxonomy" id="1565035"/>
    <lineage>
        <taxon>Bacteria</taxon>
        <taxon>Bacillati</taxon>
        <taxon>Actinomycetota</taxon>
        <taxon>Actinomycetes</taxon>
        <taxon>Kitasatosporales</taxon>
        <taxon>Streptomycetaceae</taxon>
        <taxon>Streptomyces</taxon>
    </lineage>
</organism>
<name>A0ABV8TRF8_9ACTN</name>